<accession>A0A1I7Y789</accession>
<evidence type="ECO:0000313" key="1">
    <source>
        <dbReference type="Proteomes" id="UP000095287"/>
    </source>
</evidence>
<keyword evidence="1" id="KW-1185">Reference proteome</keyword>
<name>A0A1I7Y789_9BILA</name>
<organism evidence="1 2">
    <name type="scientific">Steinernema glaseri</name>
    <dbReference type="NCBI Taxonomy" id="37863"/>
    <lineage>
        <taxon>Eukaryota</taxon>
        <taxon>Metazoa</taxon>
        <taxon>Ecdysozoa</taxon>
        <taxon>Nematoda</taxon>
        <taxon>Chromadorea</taxon>
        <taxon>Rhabditida</taxon>
        <taxon>Tylenchina</taxon>
        <taxon>Panagrolaimomorpha</taxon>
        <taxon>Strongyloidoidea</taxon>
        <taxon>Steinernematidae</taxon>
        <taxon>Steinernema</taxon>
    </lineage>
</organism>
<dbReference type="AlphaFoldDB" id="A0A1I7Y789"/>
<evidence type="ECO:0000313" key="2">
    <source>
        <dbReference type="WBParaSite" id="L893_g13381.t1"/>
    </source>
</evidence>
<protein>
    <submittedName>
        <fullName evidence="2">DUF1534 domain-containing protein</fullName>
    </submittedName>
</protein>
<dbReference type="Proteomes" id="UP000095287">
    <property type="component" value="Unplaced"/>
</dbReference>
<sequence length="73" mass="7918">MRSDWPARTVGAPAKCGNRTEATLARHRPLTGEGAKTVSSIRGQTFMQLAKGDWHRHLSNGDKQGHTCSTASE</sequence>
<reference evidence="2" key="1">
    <citation type="submission" date="2016-11" db="UniProtKB">
        <authorList>
            <consortium name="WormBaseParasite"/>
        </authorList>
    </citation>
    <scope>IDENTIFICATION</scope>
</reference>
<proteinExistence type="predicted"/>
<dbReference type="WBParaSite" id="L893_g13381.t1">
    <property type="protein sequence ID" value="L893_g13381.t1"/>
    <property type="gene ID" value="L893_g13381"/>
</dbReference>